<dbReference type="PROSITE" id="PS50940">
    <property type="entry name" value="CHIT_BIND_II"/>
    <property type="match status" value="1"/>
</dbReference>
<dbReference type="Proteomes" id="UP000515162">
    <property type="component" value="Chromosome X"/>
</dbReference>
<evidence type="ECO:0000313" key="18">
    <source>
        <dbReference type="RefSeq" id="XP_033169247.1"/>
    </source>
</evidence>
<dbReference type="InterPro" id="IPR001579">
    <property type="entry name" value="Glyco_hydro_18_chit_AS"/>
</dbReference>
<evidence type="ECO:0000256" key="4">
    <source>
        <dbReference type="ARBA" id="ARBA00022669"/>
    </source>
</evidence>
<dbReference type="Pfam" id="PF00704">
    <property type="entry name" value="Glyco_hydro_18"/>
    <property type="match status" value="1"/>
</dbReference>
<feature type="compositionally biased region" description="Basic and acidic residues" evidence="13">
    <location>
        <begin position="1268"/>
        <end position="1290"/>
    </location>
</feature>
<comment type="similarity">
    <text evidence="2">Belongs to the glycosyl hydrolase 18 family. Chitinase class II subfamily.</text>
</comment>
<dbReference type="SUPFAM" id="SSF51445">
    <property type="entry name" value="(Trans)glycosidases"/>
    <property type="match status" value="1"/>
</dbReference>
<dbReference type="EC" id="3.2.1.14" evidence="3"/>
<dbReference type="GO" id="GO:0008061">
    <property type="term" value="F:chitin binding"/>
    <property type="evidence" value="ECO:0007669"/>
    <property type="project" value="UniProtKB-KW"/>
</dbReference>
<dbReference type="SUPFAM" id="SSF54556">
    <property type="entry name" value="Chitinase insertion domain"/>
    <property type="match status" value="1"/>
</dbReference>
<keyword evidence="5 14" id="KW-0732">Signal</keyword>
<feature type="compositionally biased region" description="Low complexity" evidence="13">
    <location>
        <begin position="2062"/>
        <end position="2082"/>
    </location>
</feature>
<feature type="region of interest" description="Disordered" evidence="13">
    <location>
        <begin position="1528"/>
        <end position="1645"/>
    </location>
</feature>
<feature type="compositionally biased region" description="Polar residues" evidence="13">
    <location>
        <begin position="815"/>
        <end position="828"/>
    </location>
</feature>
<feature type="region of interest" description="Disordered" evidence="13">
    <location>
        <begin position="591"/>
        <end position="643"/>
    </location>
</feature>
<dbReference type="SUPFAM" id="SSF57625">
    <property type="entry name" value="Invertebrate chitin-binding proteins"/>
    <property type="match status" value="1"/>
</dbReference>
<evidence type="ECO:0000256" key="8">
    <source>
        <dbReference type="ARBA" id="ARBA00023157"/>
    </source>
</evidence>
<dbReference type="InterPro" id="IPR029070">
    <property type="entry name" value="Chitinase_insertion_sf"/>
</dbReference>
<dbReference type="InterPro" id="IPR017853">
    <property type="entry name" value="GH"/>
</dbReference>
<dbReference type="InterPro" id="IPR050314">
    <property type="entry name" value="Glycosyl_Hydrlase_18"/>
</dbReference>
<feature type="compositionally biased region" description="Basic residues" evidence="13">
    <location>
        <begin position="1531"/>
        <end position="1542"/>
    </location>
</feature>
<organism evidence="17 18">
    <name type="scientific">Drosophila mauritiana</name>
    <name type="common">Fruit fly</name>
    <dbReference type="NCBI Taxonomy" id="7226"/>
    <lineage>
        <taxon>Eukaryota</taxon>
        <taxon>Metazoa</taxon>
        <taxon>Ecdysozoa</taxon>
        <taxon>Arthropoda</taxon>
        <taxon>Hexapoda</taxon>
        <taxon>Insecta</taxon>
        <taxon>Pterygota</taxon>
        <taxon>Neoptera</taxon>
        <taxon>Endopterygota</taxon>
        <taxon>Diptera</taxon>
        <taxon>Brachycera</taxon>
        <taxon>Muscomorpha</taxon>
        <taxon>Ephydroidea</taxon>
        <taxon>Drosophilidae</taxon>
        <taxon>Drosophila</taxon>
        <taxon>Sophophora</taxon>
    </lineage>
</organism>
<dbReference type="PANTHER" id="PTHR11177">
    <property type="entry name" value="CHITINASE"/>
    <property type="match status" value="1"/>
</dbReference>
<keyword evidence="9" id="KW-0119">Carbohydrate metabolism</keyword>
<feature type="compositionally biased region" description="Low complexity" evidence="13">
    <location>
        <begin position="935"/>
        <end position="951"/>
    </location>
</feature>
<feature type="region of interest" description="Disordered" evidence="13">
    <location>
        <begin position="1825"/>
        <end position="1857"/>
    </location>
</feature>
<reference evidence="18" key="1">
    <citation type="submission" date="2025-08" db="UniProtKB">
        <authorList>
            <consortium name="RefSeq"/>
        </authorList>
    </citation>
    <scope>IDENTIFICATION</scope>
    <source>
        <strain evidence="18">Mau12</strain>
        <tissue evidence="18">Whole Body</tissue>
    </source>
</reference>
<feature type="compositionally biased region" description="Polar residues" evidence="13">
    <location>
        <begin position="1424"/>
        <end position="1441"/>
    </location>
</feature>
<feature type="compositionally biased region" description="Basic and acidic residues" evidence="13">
    <location>
        <begin position="1327"/>
        <end position="1336"/>
    </location>
</feature>
<feature type="domain" description="GH18" evidence="16">
    <location>
        <begin position="30"/>
        <end position="407"/>
    </location>
</feature>
<feature type="domain" description="Chitin-binding type-2" evidence="15">
    <location>
        <begin position="503"/>
        <end position="564"/>
    </location>
</feature>
<feature type="region of interest" description="Disordered" evidence="13">
    <location>
        <begin position="1189"/>
        <end position="1509"/>
    </location>
</feature>
<evidence type="ECO:0000259" key="15">
    <source>
        <dbReference type="PROSITE" id="PS50940"/>
    </source>
</evidence>
<feature type="region of interest" description="Disordered" evidence="13">
    <location>
        <begin position="414"/>
        <end position="503"/>
    </location>
</feature>
<feature type="compositionally biased region" description="Acidic residues" evidence="13">
    <location>
        <begin position="1603"/>
        <end position="1615"/>
    </location>
</feature>
<feature type="compositionally biased region" description="Acidic residues" evidence="13">
    <location>
        <begin position="1337"/>
        <end position="1376"/>
    </location>
</feature>
<evidence type="ECO:0000256" key="3">
    <source>
        <dbReference type="ARBA" id="ARBA00012729"/>
    </source>
</evidence>
<evidence type="ECO:0000256" key="14">
    <source>
        <dbReference type="SAM" id="SignalP"/>
    </source>
</evidence>
<dbReference type="FunFam" id="3.20.20.80:FF:000007">
    <property type="entry name" value="Acidic mammalian chitinase"/>
    <property type="match status" value="1"/>
</dbReference>
<evidence type="ECO:0000256" key="1">
    <source>
        <dbReference type="ARBA" id="ARBA00000822"/>
    </source>
</evidence>
<sequence>MLPFRRGAAWQTLFLLCALAYCINEASSEGRVVCYYTNWSVYRPGTAKFNPQNINPYLCTHLVYAFGGFTKDNQMKPFDKYQDIEQGGYAKFTGLKTYNKQLKTMIAIGGWNEASSRFSPLVASNERRQQFIKNILKFLRQNHFDGIDLDWEYPAHREGGKSRDRDNYAQFVQELRAEFEREAEKTGRTRLLLTMAVPAGIEYIDKGYDVPKLNKYLDWFNVLTYDFHSSHEPSVNHHAPLYSLEEDSEYNYDAELNIDYSIKYYLKAGADRDKLVLGIPTYGRSYTLINEESTELGAPAEGPGEQGDATREKGYLAYYEICQTLKDDPEWTVVQPNANVMGPYAYRRNQWVGYDDEAIVRKKAEYVVAQGLGGIMFWAIDNDDFRGTCNGKPYPLIEAAKEAMVEALGLGINEVAKPSGPQKPSRSRSRDNASNRNRINGKTEAPLSSRRPSATRRPAVSSTQAPPPSTTFKLTEAEGSSLYIGGRASTTPPPPTTPDPGSDFKCEEEGFFQHPRDCKKYYWCLDSGPSGLGIVAHMFTCPSGLYFNPAADSCDFARNVPCKTKKSTTAAPVTSTTPATTTVRSNRVTAAPTARPVYPRTTTTTSTTTTTTTTPSTVDEDLEYEEDTDELSPSKSTDAEEDPQVIKELIDLIRKVGGVEQLEKHLLRNKDGSITLKENSATGAATTPSTISKSLYDRVLSRPGTLSSFSRNRFKISDATETSTEATASSSSSRGSSTLTSNTNSKYSSVLRGNSRQGPQNEGIEKLAEFDGFLKERKQYVTINRHRSASQGDDEEHTDQQEEEENLAEVETTTRRPLSSITPSYTSLRRSRPTTVAPPAEESNEEAEQHTQTQVKSYATLSRTRGRTTASPEVTEAAPSSTTNRYKYFERTRPTKSATAEDSEDPTEDEEEEYEDDQKDIVTNRYQLSRTRGSTTNTTPTTTQQPQTTTTARRLAFGGRQRAQVTKLTLVDEQTEETETKGDSREEEEEDEEDSNATTTTTTTTSKPTPKRIRVLKFRRPLNSNSNSTTNVDSTTNSATDTNPDTTTATPTTASQSTTSSNNKNTTSTTGNKRFRKIVRKLRPVDSSTAASVDNSDETTRKPFVPSHTRFADQDNDLVNLRQRIKEQQARGEPQDGVISNRFKTLGQKDDQDVSELQKLRDKVKAEQARGEGEQGVINDRLKKLLAEKGSSISSQREESSTDDDSSSVSSARPFFKRKLVARRPYTPPSASGGTTKAPLTFSTTRPTAKFVRRKNGRFDPFNSSVRNRGEGFVRSDPRGSRLPGTDRFKSQGNSEDDEEVEERNEQPLQNQFATTLRRPFVPKTRPVLDKSKPEQEDGAEESEEEDEEEDSEEEGDEEEDEEEEEEKTDGEENSAQEDNKPKFNSPYKPKDNRAPPGSRPTFGTTGSGSPPTASGNVPYNPRNRPSSSANGNSTPSNRFGTTKRPRVVNRPPGVASPNLTLKPVASDYERTTPLTPLKPAPFIPSNNRSYERKYSGPSTEAAETASENSLIEELNIDALNARNKKIFDKHSKKHPALKPKVVKVESETGLEVETGTEVAVEDETTEEQQQEQGFVTTTPSTPPSPAPPSTQSDTATTTDTPPETETETETENVTEIETATNANEATSINSQDQTISSTTQAPPPATTLLHVFTLLEGEGQEEEPTTRKPTVRLYPTIQTEVVPKHKLIEINRIVEINSKQAKAAQRKSKANHDFSTLMVESLPHVEQLGEISVVKYVHLVDGSDIQINDGHSTVADYTPTEPTSAAQSPVSLPVRNSLPETESGDTDRSGKSLVPEVLTAALETSTISLEGLFDSARKGKQLSSNTIIGETEESTTISSSSSPASETGETTTPAPTYVRPIVPLLRPESNESSPLVISIANLDQVILSKVQKSLAENSQTTVAPEAASDSNSAFSVRQPLVVQAPISSGAQEIDTLNTQDQTINGAISVNTNPVIQTTTNRPDDDQVAEETTIFSIEAATEPELNTQTTTSKTEANSETLTAMPIGAVIMGQFGLNTQSTTNVDNDIQLNAQTTSTISSGAVGSEAIGGNTQTTTADNARQESTQSTGTITSEISSGAISSDNNHIGTQTTVTTDNSSETKPTQISTTISSGAISGHIDGSINLNTQTTTTTSNSTTTSTTDVGSKVSEAVSFSSETHVVHRKKMGRKGRGRRLRNRKTTTTTTTTETPTTTEATFDDTTTVVPE</sequence>
<dbReference type="Pfam" id="PF01607">
    <property type="entry name" value="CBM_14"/>
    <property type="match status" value="1"/>
</dbReference>
<dbReference type="PROSITE" id="PS51910">
    <property type="entry name" value="GH18_2"/>
    <property type="match status" value="1"/>
</dbReference>
<dbReference type="PROSITE" id="PS01095">
    <property type="entry name" value="GH18_1"/>
    <property type="match status" value="1"/>
</dbReference>
<feature type="region of interest" description="Disordered" evidence="13">
    <location>
        <begin position="2041"/>
        <end position="2105"/>
    </location>
</feature>
<feature type="compositionally biased region" description="Basic residues" evidence="13">
    <location>
        <begin position="1009"/>
        <end position="1020"/>
    </location>
</feature>
<feature type="compositionally biased region" description="Basic and acidic residues" evidence="13">
    <location>
        <begin position="1124"/>
        <end position="1134"/>
    </location>
</feature>
<dbReference type="InterPro" id="IPR036508">
    <property type="entry name" value="Chitin-bd_dom_sf"/>
</dbReference>
<evidence type="ECO:0000256" key="9">
    <source>
        <dbReference type="ARBA" id="ARBA00023277"/>
    </source>
</evidence>
<feature type="compositionally biased region" description="Low complexity" evidence="13">
    <location>
        <begin position="1616"/>
        <end position="1641"/>
    </location>
</feature>
<dbReference type="GO" id="GO:0008843">
    <property type="term" value="F:endochitinase activity"/>
    <property type="evidence" value="ECO:0007669"/>
    <property type="project" value="UniProtKB-EC"/>
</dbReference>
<feature type="signal peptide" evidence="14">
    <location>
        <begin position="1"/>
        <end position="28"/>
    </location>
</feature>
<dbReference type="GO" id="GO:0006032">
    <property type="term" value="P:chitin catabolic process"/>
    <property type="evidence" value="ECO:0007669"/>
    <property type="project" value="UniProtKB-KW"/>
</dbReference>
<name>A0A6P8KQD7_DROMA</name>
<dbReference type="InterPro" id="IPR001223">
    <property type="entry name" value="Glyco_hydro18_cat"/>
</dbReference>
<dbReference type="CTD" id="31935"/>
<feature type="compositionally biased region" description="Basic and acidic residues" evidence="13">
    <location>
        <begin position="1147"/>
        <end position="1173"/>
    </location>
</feature>
<protein>
    <recommendedName>
        <fullName evidence="3">chitinase</fullName>
        <ecNumber evidence="3">3.2.1.14</ecNumber>
    </recommendedName>
</protein>
<dbReference type="GO" id="GO:0000272">
    <property type="term" value="P:polysaccharide catabolic process"/>
    <property type="evidence" value="ECO:0007669"/>
    <property type="project" value="UniProtKB-KW"/>
</dbReference>
<evidence type="ECO:0000256" key="2">
    <source>
        <dbReference type="ARBA" id="ARBA00009121"/>
    </source>
</evidence>
<dbReference type="FunFam" id="3.10.50.10:FF:000004">
    <property type="entry name" value="Chitinase 5"/>
    <property type="match status" value="1"/>
</dbReference>
<evidence type="ECO:0000256" key="11">
    <source>
        <dbReference type="ARBA" id="ARBA00023326"/>
    </source>
</evidence>
<feature type="compositionally biased region" description="Low complexity" evidence="13">
    <location>
        <begin position="1590"/>
        <end position="1602"/>
    </location>
</feature>
<feature type="chain" id="PRO_5027799150" description="chitinase" evidence="14">
    <location>
        <begin position="29"/>
        <end position="2206"/>
    </location>
</feature>
<gene>
    <name evidence="18" type="primary">LOC117146812</name>
</gene>
<evidence type="ECO:0000259" key="16">
    <source>
        <dbReference type="PROSITE" id="PS51910"/>
    </source>
</evidence>
<feature type="region of interest" description="Disordered" evidence="13">
    <location>
        <begin position="2166"/>
        <end position="2206"/>
    </location>
</feature>
<evidence type="ECO:0000256" key="13">
    <source>
        <dbReference type="SAM" id="MobiDB-lite"/>
    </source>
</evidence>
<dbReference type="InterPro" id="IPR002557">
    <property type="entry name" value="Chitin-bd_dom"/>
</dbReference>
<dbReference type="Gene3D" id="3.20.20.80">
    <property type="entry name" value="Glycosidases"/>
    <property type="match status" value="1"/>
</dbReference>
<feature type="compositionally biased region" description="Acidic residues" evidence="13">
    <location>
        <begin position="985"/>
        <end position="995"/>
    </location>
</feature>
<evidence type="ECO:0000256" key="6">
    <source>
        <dbReference type="ARBA" id="ARBA00022801"/>
    </source>
</evidence>
<feature type="region of interest" description="Disordered" evidence="13">
    <location>
        <begin position="785"/>
        <end position="1177"/>
    </location>
</feature>
<keyword evidence="11" id="KW-0624">Polysaccharide degradation</keyword>
<feature type="compositionally biased region" description="Low complexity" evidence="13">
    <location>
        <begin position="591"/>
        <end position="617"/>
    </location>
</feature>
<feature type="compositionally biased region" description="Low complexity" evidence="13">
    <location>
        <begin position="1548"/>
        <end position="1559"/>
    </location>
</feature>
<feature type="compositionally biased region" description="Polar residues" evidence="13">
    <location>
        <begin position="2083"/>
        <end position="2105"/>
    </location>
</feature>
<feature type="compositionally biased region" description="Polar residues" evidence="13">
    <location>
        <begin position="751"/>
        <end position="760"/>
    </location>
</feature>
<feature type="compositionally biased region" description="Polar residues" evidence="13">
    <location>
        <begin position="1761"/>
        <end position="1771"/>
    </location>
</feature>
<feature type="compositionally biased region" description="Basic residues" evidence="13">
    <location>
        <begin position="1073"/>
        <end position="1082"/>
    </location>
</feature>
<feature type="compositionally biased region" description="Low complexity" evidence="13">
    <location>
        <begin position="1023"/>
        <end position="1072"/>
    </location>
</feature>
<dbReference type="Gene3D" id="3.10.50.10">
    <property type="match status" value="1"/>
</dbReference>
<feature type="compositionally biased region" description="Low complexity" evidence="13">
    <location>
        <begin position="434"/>
        <end position="462"/>
    </location>
</feature>
<feature type="region of interest" description="Disordered" evidence="13">
    <location>
        <begin position="1752"/>
        <end position="1793"/>
    </location>
</feature>
<feature type="compositionally biased region" description="Low complexity" evidence="13">
    <location>
        <begin position="719"/>
        <end position="749"/>
    </location>
</feature>
<feature type="compositionally biased region" description="Low complexity" evidence="13">
    <location>
        <begin position="1571"/>
        <end position="1580"/>
    </location>
</feature>
<keyword evidence="7" id="KW-0146">Chitin degradation</keyword>
<dbReference type="RefSeq" id="XP_033169247.1">
    <property type="nucleotide sequence ID" value="XM_033313356.1"/>
</dbReference>
<dbReference type="SMART" id="SM00494">
    <property type="entry name" value="ChtBD2"/>
    <property type="match status" value="1"/>
</dbReference>
<feature type="compositionally biased region" description="Acidic residues" evidence="13">
    <location>
        <begin position="618"/>
        <end position="630"/>
    </location>
</feature>
<feature type="compositionally biased region" description="Polar residues" evidence="13">
    <location>
        <begin position="924"/>
        <end position="934"/>
    </location>
</feature>
<feature type="compositionally biased region" description="Acidic residues" evidence="13">
    <location>
        <begin position="901"/>
        <end position="918"/>
    </location>
</feature>
<dbReference type="InterPro" id="IPR011583">
    <property type="entry name" value="Chitinase_II/V-like_cat"/>
</dbReference>
<evidence type="ECO:0000256" key="10">
    <source>
        <dbReference type="ARBA" id="ARBA00023295"/>
    </source>
</evidence>
<dbReference type="SMART" id="SM00636">
    <property type="entry name" value="Glyco_18"/>
    <property type="match status" value="1"/>
</dbReference>
<keyword evidence="4" id="KW-0147">Chitin-binding</keyword>
<dbReference type="PANTHER" id="PTHR11177:SF399">
    <property type="entry name" value="CHITINASE 6, ISOFORM C"/>
    <property type="match status" value="1"/>
</dbReference>
<feature type="compositionally biased region" description="Low complexity" evidence="13">
    <location>
        <begin position="2180"/>
        <end position="2206"/>
    </location>
</feature>
<dbReference type="FunFam" id="2.170.140.10:FF:000005">
    <property type="entry name" value="Acidic mammalian chitinase"/>
    <property type="match status" value="1"/>
</dbReference>
<accession>A0A6P8KQD7</accession>
<proteinExistence type="inferred from homology"/>
<feature type="compositionally biased region" description="Acidic residues" evidence="13">
    <location>
        <begin position="1560"/>
        <end position="1570"/>
    </location>
</feature>
<dbReference type="GeneID" id="117146812"/>
<feature type="compositionally biased region" description="Acidic residues" evidence="13">
    <location>
        <begin position="792"/>
        <end position="808"/>
    </location>
</feature>
<feature type="compositionally biased region" description="Low complexity" evidence="13">
    <location>
        <begin position="996"/>
        <end position="1006"/>
    </location>
</feature>
<keyword evidence="8" id="KW-1015">Disulfide bond</keyword>
<comment type="catalytic activity">
    <reaction evidence="1">
        <text>Random endo-hydrolysis of N-acetyl-beta-D-glucosaminide (1-&gt;4)-beta-linkages in chitin and chitodextrins.</text>
        <dbReference type="EC" id="3.2.1.14"/>
    </reaction>
</comment>
<keyword evidence="17" id="KW-1185">Reference proteome</keyword>
<feature type="compositionally biased region" description="Polar residues" evidence="13">
    <location>
        <begin position="850"/>
        <end position="885"/>
    </location>
</feature>
<evidence type="ECO:0000256" key="7">
    <source>
        <dbReference type="ARBA" id="ARBA00023024"/>
    </source>
</evidence>
<dbReference type="Gene3D" id="2.170.140.10">
    <property type="entry name" value="Chitin binding domain"/>
    <property type="match status" value="1"/>
</dbReference>
<feature type="compositionally biased region" description="Low complexity" evidence="13">
    <location>
        <begin position="1396"/>
        <end position="1416"/>
    </location>
</feature>
<feature type="compositionally biased region" description="Basic residues" evidence="13">
    <location>
        <begin position="2166"/>
        <end position="2179"/>
    </location>
</feature>
<evidence type="ECO:0000256" key="12">
    <source>
        <dbReference type="RuleBase" id="RU000489"/>
    </source>
</evidence>
<evidence type="ECO:0000256" key="5">
    <source>
        <dbReference type="ARBA" id="ARBA00022729"/>
    </source>
</evidence>
<keyword evidence="10 12" id="KW-0326">Glycosidase</keyword>
<dbReference type="CDD" id="cd02872">
    <property type="entry name" value="GH18_chitolectin_chitotriosidase"/>
    <property type="match status" value="1"/>
</dbReference>
<feature type="compositionally biased region" description="Polar residues" evidence="13">
    <location>
        <begin position="2050"/>
        <end position="2059"/>
    </location>
</feature>
<feature type="region of interest" description="Disordered" evidence="13">
    <location>
        <begin position="719"/>
        <end position="763"/>
    </location>
</feature>
<keyword evidence="6 12" id="KW-0378">Hydrolase</keyword>
<dbReference type="GO" id="GO:0005576">
    <property type="term" value="C:extracellular region"/>
    <property type="evidence" value="ECO:0007669"/>
    <property type="project" value="InterPro"/>
</dbReference>
<evidence type="ECO:0000313" key="17">
    <source>
        <dbReference type="Proteomes" id="UP000515162"/>
    </source>
</evidence>